<dbReference type="PROSITE" id="PS00107">
    <property type="entry name" value="PROTEIN_KINASE_ATP"/>
    <property type="match status" value="1"/>
</dbReference>
<dbReference type="GeneID" id="5044406"/>
<feature type="region of interest" description="Disordered" evidence="4">
    <location>
        <begin position="441"/>
        <end position="532"/>
    </location>
</feature>
<protein>
    <recommendedName>
        <fullName evidence="5">Protein kinase domain-containing protein</fullName>
    </recommendedName>
</protein>
<sequence>MKQKFWIAIPNELKWKNEKPILKSEFQKSNQKKVRYLIAYDHYILFTKKPEDPPKKYLKLDFETKYEILRTQVQKKDEDDDSLGTIIGMNLMRDHGQDQMTSYSLSASEKVIAQWREFFQSRINQWQFHHLFRVFKKIGKGNFASVYLGERIEDGAQMAIKAFSKQAAYAEDHGKEAIVNELTIMRKLNNHHLMKMYEIYETSNSLYVALELLEGGSLYDLIKEKVILSTKQMQQILVGILQGLCHMHEKDIMHRDLKLENILFKQPKKMETVVVADFGLATHVNEPVYLYCRCGTPGYVAPEVINIKDMKAHYSSVCDIYSLGLVFYLLLTGKPAFPGKSYGTVVKQNREATIDFTLKQLQNAPNTAIDLLRRMLEKDPNKRITAHQCLQHAYLAEMNQIMLEDNQNDFIDEGEDNDLGMRMNALNEESAKFDAFRRNQLMNSPQSSPGALATKQLKHQKNIDSSNQLQLNSPLLTGKTDSVDSIPNIGMTQQKQQNAFQASPQIKPSRFKQNVPQQKQENPLLKYTSKKE</sequence>
<dbReference type="RefSeq" id="XP_001458606.1">
    <property type="nucleotide sequence ID" value="XM_001458569.1"/>
</dbReference>
<dbReference type="PROSITE" id="PS50011">
    <property type="entry name" value="PROTEIN_KINASE_DOM"/>
    <property type="match status" value="1"/>
</dbReference>
<dbReference type="EMBL" id="CT868662">
    <property type="protein sequence ID" value="CAK91209.1"/>
    <property type="molecule type" value="Genomic_DNA"/>
</dbReference>
<name>A0E7E2_PARTE</name>
<dbReference type="GO" id="GO:0004674">
    <property type="term" value="F:protein serine/threonine kinase activity"/>
    <property type="evidence" value="ECO:0000318"/>
    <property type="project" value="GO_Central"/>
</dbReference>
<dbReference type="SUPFAM" id="SSF56112">
    <property type="entry name" value="Protein kinase-like (PK-like)"/>
    <property type="match status" value="1"/>
</dbReference>
<dbReference type="FunFam" id="1.10.510.10:FF:000945">
    <property type="entry name" value="Uncharacterized protein"/>
    <property type="match status" value="1"/>
</dbReference>
<dbReference type="PANTHER" id="PTHR44167:SF18">
    <property type="entry name" value="PROTEIN KINASE DOMAIN-CONTAINING PROTEIN"/>
    <property type="match status" value="1"/>
</dbReference>
<feature type="binding site" evidence="3">
    <location>
        <position position="161"/>
    </location>
    <ligand>
        <name>ATP</name>
        <dbReference type="ChEBI" id="CHEBI:30616"/>
    </ligand>
</feature>
<dbReference type="Proteomes" id="UP000000600">
    <property type="component" value="Unassembled WGS sequence"/>
</dbReference>
<dbReference type="InterPro" id="IPR000719">
    <property type="entry name" value="Prot_kinase_dom"/>
</dbReference>
<keyword evidence="1 3" id="KW-0547">Nucleotide-binding</keyword>
<dbReference type="InterPro" id="IPR017441">
    <property type="entry name" value="Protein_kinase_ATP_BS"/>
</dbReference>
<dbReference type="HOGENOM" id="CLU_000288_177_0_1"/>
<evidence type="ECO:0000256" key="3">
    <source>
        <dbReference type="PROSITE-ProRule" id="PRU10141"/>
    </source>
</evidence>
<dbReference type="Gene3D" id="1.10.510.10">
    <property type="entry name" value="Transferase(Phosphotransferase) domain 1"/>
    <property type="match status" value="1"/>
</dbReference>
<gene>
    <name evidence="6" type="ORF">GSPATT00023937001</name>
</gene>
<dbReference type="GO" id="GO:0005737">
    <property type="term" value="C:cytoplasm"/>
    <property type="evidence" value="ECO:0000318"/>
    <property type="project" value="GO_Central"/>
</dbReference>
<evidence type="ECO:0000313" key="7">
    <source>
        <dbReference type="Proteomes" id="UP000000600"/>
    </source>
</evidence>
<evidence type="ECO:0000259" key="5">
    <source>
        <dbReference type="PROSITE" id="PS50011"/>
    </source>
</evidence>
<accession>A0E7E2</accession>
<dbReference type="OrthoDB" id="74764at2759"/>
<dbReference type="GO" id="GO:0005634">
    <property type="term" value="C:nucleus"/>
    <property type="evidence" value="ECO:0000318"/>
    <property type="project" value="GO_Central"/>
</dbReference>
<proteinExistence type="predicted"/>
<feature type="domain" description="Protein kinase" evidence="5">
    <location>
        <begin position="132"/>
        <end position="395"/>
    </location>
</feature>
<dbReference type="SMART" id="SM00220">
    <property type="entry name" value="S_TKc"/>
    <property type="match status" value="1"/>
</dbReference>
<dbReference type="OMA" id="WIAIPNE"/>
<dbReference type="Pfam" id="PF00069">
    <property type="entry name" value="Pkinase"/>
    <property type="match status" value="1"/>
</dbReference>
<evidence type="ECO:0000313" key="6">
    <source>
        <dbReference type="EMBL" id="CAK91209.1"/>
    </source>
</evidence>
<dbReference type="KEGG" id="ptm:GSPATT00023937001"/>
<dbReference type="PANTHER" id="PTHR44167">
    <property type="entry name" value="OVARIAN-SPECIFIC SERINE/THREONINE-PROTEIN KINASE LOK-RELATED"/>
    <property type="match status" value="1"/>
</dbReference>
<evidence type="ECO:0000256" key="2">
    <source>
        <dbReference type="ARBA" id="ARBA00022840"/>
    </source>
</evidence>
<dbReference type="InterPro" id="IPR008271">
    <property type="entry name" value="Ser/Thr_kinase_AS"/>
</dbReference>
<keyword evidence="2 3" id="KW-0067">ATP-binding</keyword>
<organism evidence="6 7">
    <name type="scientific">Paramecium tetraurelia</name>
    <dbReference type="NCBI Taxonomy" id="5888"/>
    <lineage>
        <taxon>Eukaryota</taxon>
        <taxon>Sar</taxon>
        <taxon>Alveolata</taxon>
        <taxon>Ciliophora</taxon>
        <taxon>Intramacronucleata</taxon>
        <taxon>Oligohymenophorea</taxon>
        <taxon>Peniculida</taxon>
        <taxon>Parameciidae</taxon>
        <taxon>Paramecium</taxon>
    </lineage>
</organism>
<dbReference type="AlphaFoldDB" id="A0E7E2"/>
<dbReference type="InterPro" id="IPR011009">
    <property type="entry name" value="Kinase-like_dom_sf"/>
</dbReference>
<dbReference type="PROSITE" id="PS00108">
    <property type="entry name" value="PROTEIN_KINASE_ST"/>
    <property type="match status" value="1"/>
</dbReference>
<keyword evidence="7" id="KW-1185">Reference proteome</keyword>
<dbReference type="GO" id="GO:0005524">
    <property type="term" value="F:ATP binding"/>
    <property type="evidence" value="ECO:0007669"/>
    <property type="project" value="UniProtKB-UniRule"/>
</dbReference>
<feature type="compositionally biased region" description="Polar residues" evidence="4">
    <location>
        <begin position="479"/>
        <end position="521"/>
    </location>
</feature>
<evidence type="ECO:0000256" key="4">
    <source>
        <dbReference type="SAM" id="MobiDB-lite"/>
    </source>
</evidence>
<dbReference type="InParanoid" id="A0E7E2"/>
<dbReference type="GO" id="GO:0044773">
    <property type="term" value="P:mitotic DNA damage checkpoint signaling"/>
    <property type="evidence" value="ECO:0000318"/>
    <property type="project" value="GO_Central"/>
</dbReference>
<dbReference type="eggNOG" id="KOG0032">
    <property type="taxonomic scope" value="Eukaryota"/>
</dbReference>
<reference evidence="6 7" key="1">
    <citation type="journal article" date="2006" name="Nature">
        <title>Global trends of whole-genome duplications revealed by the ciliate Paramecium tetraurelia.</title>
        <authorList>
            <consortium name="Genoscope"/>
            <person name="Aury J.-M."/>
            <person name="Jaillon O."/>
            <person name="Duret L."/>
            <person name="Noel B."/>
            <person name="Jubin C."/>
            <person name="Porcel B.M."/>
            <person name="Segurens B."/>
            <person name="Daubin V."/>
            <person name="Anthouard V."/>
            <person name="Aiach N."/>
            <person name="Arnaiz O."/>
            <person name="Billaut A."/>
            <person name="Beisson J."/>
            <person name="Blanc I."/>
            <person name="Bouhouche K."/>
            <person name="Camara F."/>
            <person name="Duharcourt S."/>
            <person name="Guigo R."/>
            <person name="Gogendeau D."/>
            <person name="Katinka M."/>
            <person name="Keller A.-M."/>
            <person name="Kissmehl R."/>
            <person name="Klotz C."/>
            <person name="Koll F."/>
            <person name="Le Moue A."/>
            <person name="Lepere C."/>
            <person name="Malinsky S."/>
            <person name="Nowacki M."/>
            <person name="Nowak J.K."/>
            <person name="Plattner H."/>
            <person name="Poulain J."/>
            <person name="Ruiz F."/>
            <person name="Serrano V."/>
            <person name="Zagulski M."/>
            <person name="Dessen P."/>
            <person name="Betermier M."/>
            <person name="Weissenbach J."/>
            <person name="Scarpelli C."/>
            <person name="Schachter V."/>
            <person name="Sperling L."/>
            <person name="Meyer E."/>
            <person name="Cohen J."/>
            <person name="Wincker P."/>
        </authorList>
    </citation>
    <scope>NUCLEOTIDE SEQUENCE [LARGE SCALE GENOMIC DNA]</scope>
    <source>
        <strain evidence="6 7">Stock d4-2</strain>
    </source>
</reference>
<feature type="compositionally biased region" description="Low complexity" evidence="4">
    <location>
        <begin position="465"/>
        <end position="476"/>
    </location>
</feature>
<evidence type="ECO:0000256" key="1">
    <source>
        <dbReference type="ARBA" id="ARBA00022741"/>
    </source>
</evidence>